<evidence type="ECO:0000259" key="2">
    <source>
        <dbReference type="Pfam" id="PF07883"/>
    </source>
</evidence>
<dbReference type="PANTHER" id="PTHR35848:SF9">
    <property type="entry name" value="SLL1358 PROTEIN"/>
    <property type="match status" value="1"/>
</dbReference>
<dbReference type="InterPro" id="IPR011051">
    <property type="entry name" value="RmlC_Cupin_sf"/>
</dbReference>
<protein>
    <submittedName>
        <fullName evidence="3">Cupin domain-containing protein</fullName>
    </submittedName>
</protein>
<sequence length="113" mass="12880">MTKISKATAEHYLWGAQCDGWYLVKQPGLSVIHERMPPGTEEVRHYHKQARQFFFVLSGTAELEVDGQTHHLLPHEGCEVPPEVPHQMKNTSEAEVEFLVISDPPTRGDRYEA</sequence>
<dbReference type="GO" id="GO:0046872">
    <property type="term" value="F:metal ion binding"/>
    <property type="evidence" value="ECO:0007669"/>
    <property type="project" value="UniProtKB-KW"/>
</dbReference>
<dbReference type="InterPro" id="IPR013096">
    <property type="entry name" value="Cupin_2"/>
</dbReference>
<keyword evidence="4" id="KW-1185">Reference proteome</keyword>
<evidence type="ECO:0000313" key="3">
    <source>
        <dbReference type="EMBL" id="TVY11814.1"/>
    </source>
</evidence>
<dbReference type="Proteomes" id="UP000317036">
    <property type="component" value="Unassembled WGS sequence"/>
</dbReference>
<dbReference type="PANTHER" id="PTHR35848">
    <property type="entry name" value="OXALATE-BINDING PROTEIN"/>
    <property type="match status" value="1"/>
</dbReference>
<dbReference type="InterPro" id="IPR051610">
    <property type="entry name" value="GPI/OXD"/>
</dbReference>
<gene>
    <name evidence="3" type="ORF">FPZ49_00525</name>
</gene>
<dbReference type="Gene3D" id="2.60.120.10">
    <property type="entry name" value="Jelly Rolls"/>
    <property type="match status" value="1"/>
</dbReference>
<dbReference type="RefSeq" id="WP_144842396.1">
    <property type="nucleotide sequence ID" value="NZ_VNJI01000001.1"/>
</dbReference>
<organism evidence="3 4">
    <name type="scientific">Paenibacillus cremeus</name>
    <dbReference type="NCBI Taxonomy" id="2163881"/>
    <lineage>
        <taxon>Bacteria</taxon>
        <taxon>Bacillati</taxon>
        <taxon>Bacillota</taxon>
        <taxon>Bacilli</taxon>
        <taxon>Bacillales</taxon>
        <taxon>Paenibacillaceae</taxon>
        <taxon>Paenibacillus</taxon>
    </lineage>
</organism>
<dbReference type="InterPro" id="IPR014710">
    <property type="entry name" value="RmlC-like_jellyroll"/>
</dbReference>
<keyword evidence="1" id="KW-0479">Metal-binding</keyword>
<dbReference type="Pfam" id="PF07883">
    <property type="entry name" value="Cupin_2"/>
    <property type="match status" value="1"/>
</dbReference>
<proteinExistence type="predicted"/>
<accession>A0A559KI52</accession>
<feature type="domain" description="Cupin type-2" evidence="2">
    <location>
        <begin position="33"/>
        <end position="101"/>
    </location>
</feature>
<dbReference type="OrthoDB" id="9806121at2"/>
<dbReference type="SUPFAM" id="SSF51182">
    <property type="entry name" value="RmlC-like cupins"/>
    <property type="match status" value="1"/>
</dbReference>
<reference evidence="3 4" key="1">
    <citation type="submission" date="2019-07" db="EMBL/GenBank/DDBJ databases">
        <authorList>
            <person name="Kim J."/>
        </authorList>
    </citation>
    <scope>NUCLEOTIDE SEQUENCE [LARGE SCALE GENOMIC DNA]</scope>
    <source>
        <strain evidence="3 4">JC52</strain>
    </source>
</reference>
<dbReference type="AlphaFoldDB" id="A0A559KI52"/>
<evidence type="ECO:0000256" key="1">
    <source>
        <dbReference type="ARBA" id="ARBA00022723"/>
    </source>
</evidence>
<evidence type="ECO:0000313" key="4">
    <source>
        <dbReference type="Proteomes" id="UP000317036"/>
    </source>
</evidence>
<dbReference type="EMBL" id="VNJI01000001">
    <property type="protein sequence ID" value="TVY11814.1"/>
    <property type="molecule type" value="Genomic_DNA"/>
</dbReference>
<name>A0A559KI52_9BACL</name>
<comment type="caution">
    <text evidence="3">The sequence shown here is derived from an EMBL/GenBank/DDBJ whole genome shotgun (WGS) entry which is preliminary data.</text>
</comment>